<dbReference type="InterPro" id="IPR042100">
    <property type="entry name" value="Bug_dom1"/>
</dbReference>
<evidence type="ECO:0000313" key="4">
    <source>
        <dbReference type="EMBL" id="SPC18085.1"/>
    </source>
</evidence>
<accession>A0A375FIU7</accession>
<evidence type="ECO:0000256" key="1">
    <source>
        <dbReference type="ARBA" id="ARBA00006987"/>
    </source>
</evidence>
<feature type="signal peptide" evidence="2">
    <location>
        <begin position="1"/>
        <end position="20"/>
    </location>
</feature>
<keyword evidence="2" id="KW-0732">Signal</keyword>
<dbReference type="EMBL" id="OGUS01000132">
    <property type="protein sequence ID" value="SPC18085.1"/>
    <property type="molecule type" value="Genomic_DNA"/>
</dbReference>
<dbReference type="Gene3D" id="3.40.190.150">
    <property type="entry name" value="Bordetella uptake gene, domain 1"/>
    <property type="match status" value="1"/>
</dbReference>
<geneLocation type="plasmid" evidence="5">
    <name>co2235_mp</name>
</geneLocation>
<feature type="chain" id="PRO_5036069827" evidence="2">
    <location>
        <begin position="21"/>
        <end position="325"/>
    </location>
</feature>
<sequence length="325" mass="33595">MKPFLASLARCLVVLPVALAAQTGSAQEGPVRVLVGFPPGGVTDVVARLLAKGMQTEIARPVIVENRPGAGGQIAAQVLKAARPDGSTLFLTNSHTTAMIPLTSLHPGYDPQKDFTPVGLVGTMPNFFVVNPELVGPGVDSLKAFSQWAREKPGRGNIGVPAPASAPEFSIALLNKAFSADLKAVAYRGDAPMVQDMLAGQIPAGICAMAAALPHVRAGKLRLLAVDGPERLPGFDVPTYAERGVNGLSDAMTLGIIAPAGLSPALVTKYNAAINKVVASKAFRERVAESGIIASAGTPDDLARVTEASRKANAELVKAAGYQPQ</sequence>
<dbReference type="PIRSF" id="PIRSF017082">
    <property type="entry name" value="YflP"/>
    <property type="match status" value="1"/>
</dbReference>
<evidence type="ECO:0000256" key="2">
    <source>
        <dbReference type="SAM" id="SignalP"/>
    </source>
</evidence>
<comment type="similarity">
    <text evidence="1">Belongs to the UPF0065 (bug) family.</text>
</comment>
<dbReference type="CDD" id="cd13579">
    <property type="entry name" value="PBP2_Bug_NagM"/>
    <property type="match status" value="1"/>
</dbReference>
<comment type="caution">
    <text evidence="3">The sequence shown here is derived from an EMBL/GenBank/DDBJ whole genome shotgun (WGS) entry which is preliminary data.</text>
</comment>
<dbReference type="PANTHER" id="PTHR42928">
    <property type="entry name" value="TRICARBOXYLATE-BINDING PROTEIN"/>
    <property type="match status" value="1"/>
</dbReference>
<gene>
    <name evidence="4" type="ORF">CO2235_MP10326</name>
    <name evidence="3" type="ORF">CO2235_U1010108</name>
</gene>
<dbReference type="Proteomes" id="UP000256862">
    <property type="component" value="Plasmid CO2235_mp"/>
</dbReference>
<dbReference type="GeneID" id="303488180"/>
<dbReference type="RefSeq" id="WP_232353387.1">
    <property type="nucleotide sequence ID" value="NZ_CP069809.1"/>
</dbReference>
<dbReference type="InterPro" id="IPR005064">
    <property type="entry name" value="BUG"/>
</dbReference>
<dbReference type="AlphaFoldDB" id="A0A375FIU7"/>
<organism evidence="3 5">
    <name type="scientific">Cupriavidus oxalaticus</name>
    <dbReference type="NCBI Taxonomy" id="96344"/>
    <lineage>
        <taxon>Bacteria</taxon>
        <taxon>Pseudomonadati</taxon>
        <taxon>Pseudomonadota</taxon>
        <taxon>Betaproteobacteria</taxon>
        <taxon>Burkholderiales</taxon>
        <taxon>Burkholderiaceae</taxon>
        <taxon>Cupriavidus</taxon>
    </lineage>
</organism>
<dbReference type="Pfam" id="PF03401">
    <property type="entry name" value="TctC"/>
    <property type="match status" value="1"/>
</dbReference>
<dbReference type="EMBL" id="OGUS01000004">
    <property type="protein sequence ID" value="SPC05154.1"/>
    <property type="molecule type" value="Genomic_DNA"/>
</dbReference>
<dbReference type="PANTHER" id="PTHR42928:SF5">
    <property type="entry name" value="BLR1237 PROTEIN"/>
    <property type="match status" value="1"/>
</dbReference>
<keyword evidence="3" id="KW-0675">Receptor</keyword>
<protein>
    <submittedName>
        <fullName evidence="3">Extra-cytoplasmic solute receptor</fullName>
    </submittedName>
</protein>
<evidence type="ECO:0000313" key="5">
    <source>
        <dbReference type="Proteomes" id="UP000256862"/>
    </source>
</evidence>
<proteinExistence type="inferred from homology"/>
<reference evidence="5" key="1">
    <citation type="submission" date="2018-01" db="EMBL/GenBank/DDBJ databases">
        <authorList>
            <person name="Gaut B.S."/>
            <person name="Morton B.R."/>
            <person name="Clegg M.T."/>
            <person name="Duvall M.R."/>
        </authorList>
    </citation>
    <scope>NUCLEOTIDE SEQUENCE [LARGE SCALE GENOMIC DNA]</scope>
</reference>
<evidence type="ECO:0000313" key="3">
    <source>
        <dbReference type="EMBL" id="SPC05154.1"/>
    </source>
</evidence>
<name>A0A375FIU7_9BURK</name>
<reference evidence="3 5" key="2">
    <citation type="submission" date="2018-01" db="EMBL/GenBank/DDBJ databases">
        <authorList>
            <person name="Clerissi C."/>
        </authorList>
    </citation>
    <scope>NUCLEOTIDE SEQUENCE</scope>
    <source>
        <strain evidence="3">Cupriavidus oxalaticus LMG 2235</strain>
        <plasmid evidence="5">co2235_mp</plasmid>
    </source>
</reference>
<dbReference type="SUPFAM" id="SSF53850">
    <property type="entry name" value="Periplasmic binding protein-like II"/>
    <property type="match status" value="1"/>
</dbReference>
<dbReference type="Gene3D" id="3.40.190.10">
    <property type="entry name" value="Periplasmic binding protein-like II"/>
    <property type="match status" value="1"/>
</dbReference>